<feature type="region of interest" description="Disordered" evidence="1">
    <location>
        <begin position="25"/>
        <end position="48"/>
    </location>
</feature>
<protein>
    <submittedName>
        <fullName evidence="2">Uncharacterized protein</fullName>
    </submittedName>
</protein>
<dbReference type="EMBL" id="JAHMHQ010000029">
    <property type="protein sequence ID" value="KAK1623400.1"/>
    <property type="molecule type" value="Genomic_DNA"/>
</dbReference>
<organism evidence="2 3">
    <name type="scientific">Colletotrichum phormii</name>
    <dbReference type="NCBI Taxonomy" id="359342"/>
    <lineage>
        <taxon>Eukaryota</taxon>
        <taxon>Fungi</taxon>
        <taxon>Dikarya</taxon>
        <taxon>Ascomycota</taxon>
        <taxon>Pezizomycotina</taxon>
        <taxon>Sordariomycetes</taxon>
        <taxon>Hypocreomycetidae</taxon>
        <taxon>Glomerellales</taxon>
        <taxon>Glomerellaceae</taxon>
        <taxon>Colletotrichum</taxon>
        <taxon>Colletotrichum acutatum species complex</taxon>
    </lineage>
</organism>
<accession>A0AAJ0EA05</accession>
<keyword evidence="3" id="KW-1185">Reference proteome</keyword>
<gene>
    <name evidence="2" type="ORF">BDP81DRAFT_454510</name>
</gene>
<evidence type="ECO:0000313" key="3">
    <source>
        <dbReference type="Proteomes" id="UP001243989"/>
    </source>
</evidence>
<comment type="caution">
    <text evidence="2">The sequence shown here is derived from an EMBL/GenBank/DDBJ whole genome shotgun (WGS) entry which is preliminary data.</text>
</comment>
<name>A0AAJ0EA05_9PEZI</name>
<reference evidence="2" key="1">
    <citation type="submission" date="2021-06" db="EMBL/GenBank/DDBJ databases">
        <title>Comparative genomics, transcriptomics and evolutionary studies reveal genomic signatures of adaptation to plant cell wall in hemibiotrophic fungi.</title>
        <authorList>
            <consortium name="DOE Joint Genome Institute"/>
            <person name="Baroncelli R."/>
            <person name="Diaz J.F."/>
            <person name="Benocci T."/>
            <person name="Peng M."/>
            <person name="Battaglia E."/>
            <person name="Haridas S."/>
            <person name="Andreopoulos W."/>
            <person name="Labutti K."/>
            <person name="Pangilinan J."/>
            <person name="Floch G.L."/>
            <person name="Makela M.R."/>
            <person name="Henrissat B."/>
            <person name="Grigoriev I.V."/>
            <person name="Crouch J.A."/>
            <person name="De Vries R.P."/>
            <person name="Sukno S.A."/>
            <person name="Thon M.R."/>
        </authorList>
    </citation>
    <scope>NUCLEOTIDE SEQUENCE</scope>
    <source>
        <strain evidence="2">CBS 102054</strain>
    </source>
</reference>
<dbReference type="Proteomes" id="UP001243989">
    <property type="component" value="Unassembled WGS sequence"/>
</dbReference>
<evidence type="ECO:0000313" key="2">
    <source>
        <dbReference type="EMBL" id="KAK1623400.1"/>
    </source>
</evidence>
<evidence type="ECO:0000256" key="1">
    <source>
        <dbReference type="SAM" id="MobiDB-lite"/>
    </source>
</evidence>
<proteinExistence type="predicted"/>
<dbReference type="RefSeq" id="XP_060439395.1">
    <property type="nucleotide sequence ID" value="XM_060592956.1"/>
</dbReference>
<dbReference type="GeneID" id="85477818"/>
<sequence>MDVAMMAGHEAIVRLFMSHSGDILTSSRTTARPAPAAKHSRPEREPKTTGFDATIVDFYSHEHQSTDTTSGDAHQVQNVLANRTKGEFYPESDLRWIHLPANCTLLTTLRSVENDDQKCSDILKDELWIRQLHDPLIHLFMGDLPSRYVERSPTNLF</sequence>
<dbReference type="AlphaFoldDB" id="A0AAJ0EA05"/>